<dbReference type="EMBL" id="LGTQ01000006">
    <property type="protein sequence ID" value="KPM48682.1"/>
    <property type="molecule type" value="Genomic_DNA"/>
</dbReference>
<protein>
    <submittedName>
        <fullName evidence="2">Uncharacterized protein</fullName>
    </submittedName>
</protein>
<reference evidence="2 3" key="1">
    <citation type="submission" date="2015-07" db="EMBL/GenBank/DDBJ databases">
        <title>The draft genome sequence of Leadbetterella sp. JN14-9.</title>
        <authorList>
            <person name="Liu Y."/>
            <person name="Du J."/>
            <person name="Shao Z."/>
        </authorList>
    </citation>
    <scope>NUCLEOTIDE SEQUENCE [LARGE SCALE GENOMIC DNA]</scope>
    <source>
        <strain evidence="2 3">JN14-9</strain>
    </source>
</reference>
<dbReference type="Proteomes" id="UP000050454">
    <property type="component" value="Unassembled WGS sequence"/>
</dbReference>
<accession>A0A0P7BVI8</accession>
<keyword evidence="1" id="KW-0812">Transmembrane</keyword>
<feature type="transmembrane region" description="Helical" evidence="1">
    <location>
        <begin position="7"/>
        <end position="25"/>
    </location>
</feature>
<keyword evidence="1" id="KW-0472">Membrane</keyword>
<evidence type="ECO:0000313" key="3">
    <source>
        <dbReference type="Proteomes" id="UP000050454"/>
    </source>
</evidence>
<gene>
    <name evidence="2" type="ORF">AFM12_08790</name>
</gene>
<dbReference type="RefSeq" id="WP_055146780.1">
    <property type="nucleotide sequence ID" value="NZ_JXSZ01000006.1"/>
</dbReference>
<evidence type="ECO:0000313" key="2">
    <source>
        <dbReference type="EMBL" id="KPM48682.1"/>
    </source>
</evidence>
<name>A0A0P7BVI8_9BACT</name>
<organism evidence="2 3">
    <name type="scientific">Jiulongibacter sediminis</name>
    <dbReference type="NCBI Taxonomy" id="1605367"/>
    <lineage>
        <taxon>Bacteria</taxon>
        <taxon>Pseudomonadati</taxon>
        <taxon>Bacteroidota</taxon>
        <taxon>Cytophagia</taxon>
        <taxon>Cytophagales</taxon>
        <taxon>Leadbetterellaceae</taxon>
        <taxon>Jiulongibacter</taxon>
    </lineage>
</organism>
<comment type="caution">
    <text evidence="2">The sequence shown here is derived from an EMBL/GenBank/DDBJ whole genome shotgun (WGS) entry which is preliminary data.</text>
</comment>
<dbReference type="AlphaFoldDB" id="A0A0P7BVI8"/>
<evidence type="ECO:0000256" key="1">
    <source>
        <dbReference type="SAM" id="Phobius"/>
    </source>
</evidence>
<feature type="transmembrane region" description="Helical" evidence="1">
    <location>
        <begin position="37"/>
        <end position="60"/>
    </location>
</feature>
<proteinExistence type="predicted"/>
<feature type="transmembrane region" description="Helical" evidence="1">
    <location>
        <begin position="81"/>
        <end position="98"/>
    </location>
</feature>
<sequence length="157" mass="17972">MNSKSDTLFRLLVGLIIISAILHVMSSRLGYYYEFPFVPFSLFALNAIVLTVYGIIAFQLGKVRKSYHRQSYFSPVEIRRFKQIGVLLLFLIPINGLIEVLRDFYTGNPSPGKVFLNFLSYSFFKSPSFLFAALIIFILIEYLPVAEKNRADLGEII</sequence>
<keyword evidence="1" id="KW-1133">Transmembrane helix</keyword>
<dbReference type="STRING" id="1605367.AFM12_08790"/>
<feature type="transmembrane region" description="Helical" evidence="1">
    <location>
        <begin position="118"/>
        <end position="140"/>
    </location>
</feature>
<keyword evidence="3" id="KW-1185">Reference proteome</keyword>